<feature type="domain" description="N-acetyltransferase" evidence="1">
    <location>
        <begin position="116"/>
        <end position="255"/>
    </location>
</feature>
<keyword evidence="3" id="KW-1185">Reference proteome</keyword>
<sequence>MTGVNHQLDHYVRGFRERVRVMRRPGQEIIEGPGLVGLIGGPDAVDGRVLVTDDRALDLFGERLPALNALVVTVFAGADVCHRLVEETGGYRADPATAMVCPDLATVPHPPLPEGLTLRPVGEPTESAVPLEQAAAAALEADSGASPVEELAGFVAYLRSIPHARMLAATDAAGHVRATSASAIFGRTAAVYFVNTDPGWRGRGVGTAMTAAALRAAADAGAKDAILDASALGHSLYQRLGFTSVSPNTLFVRTQ</sequence>
<dbReference type="AlphaFoldDB" id="A0A3N0GNI6"/>
<dbReference type="Pfam" id="PF00583">
    <property type="entry name" value="Acetyltransf_1"/>
    <property type="match status" value="1"/>
</dbReference>
<dbReference type="InterPro" id="IPR016181">
    <property type="entry name" value="Acyl_CoA_acyltransferase"/>
</dbReference>
<dbReference type="EMBL" id="RJSF01000040">
    <property type="protein sequence ID" value="RNM13660.1"/>
    <property type="molecule type" value="Genomic_DNA"/>
</dbReference>
<dbReference type="GO" id="GO:0016747">
    <property type="term" value="F:acyltransferase activity, transferring groups other than amino-acyl groups"/>
    <property type="evidence" value="ECO:0007669"/>
    <property type="project" value="InterPro"/>
</dbReference>
<accession>A0A3N0GNI6</accession>
<comment type="caution">
    <text evidence="2">The sequence shown here is derived from an EMBL/GenBank/DDBJ whole genome shotgun (WGS) entry which is preliminary data.</text>
</comment>
<dbReference type="OrthoDB" id="4208at2"/>
<protein>
    <submittedName>
        <fullName evidence="2">GNAT family N-acetyltransferase</fullName>
    </submittedName>
</protein>
<gene>
    <name evidence="2" type="ORF">EFL26_11735</name>
</gene>
<dbReference type="RefSeq" id="WP_123223067.1">
    <property type="nucleotide sequence ID" value="NZ_RJSF01000040.1"/>
</dbReference>
<evidence type="ECO:0000313" key="3">
    <source>
        <dbReference type="Proteomes" id="UP000279994"/>
    </source>
</evidence>
<dbReference type="Proteomes" id="UP000279994">
    <property type="component" value="Unassembled WGS sequence"/>
</dbReference>
<dbReference type="Gene3D" id="3.40.630.30">
    <property type="match status" value="1"/>
</dbReference>
<name>A0A3N0GNI6_9ACTN</name>
<dbReference type="PROSITE" id="PS51186">
    <property type="entry name" value="GNAT"/>
    <property type="match status" value="1"/>
</dbReference>
<dbReference type="SUPFAM" id="SSF55729">
    <property type="entry name" value="Acyl-CoA N-acyltransferases (Nat)"/>
    <property type="match status" value="1"/>
</dbReference>
<reference evidence="2 3" key="1">
    <citation type="submission" date="2018-11" db="EMBL/GenBank/DDBJ databases">
        <authorList>
            <person name="Li F."/>
        </authorList>
    </citation>
    <scope>NUCLEOTIDE SEQUENCE [LARGE SCALE GENOMIC DNA]</scope>
    <source>
        <strain evidence="2 3">Gsoil 818</strain>
    </source>
</reference>
<proteinExistence type="predicted"/>
<keyword evidence="2" id="KW-0808">Transferase</keyword>
<organism evidence="2 3">
    <name type="scientific">Nocardioides pocheonensis</name>
    <dbReference type="NCBI Taxonomy" id="661485"/>
    <lineage>
        <taxon>Bacteria</taxon>
        <taxon>Bacillati</taxon>
        <taxon>Actinomycetota</taxon>
        <taxon>Actinomycetes</taxon>
        <taxon>Propionibacteriales</taxon>
        <taxon>Nocardioidaceae</taxon>
        <taxon>Nocardioides</taxon>
    </lineage>
</organism>
<evidence type="ECO:0000259" key="1">
    <source>
        <dbReference type="PROSITE" id="PS51186"/>
    </source>
</evidence>
<evidence type="ECO:0000313" key="2">
    <source>
        <dbReference type="EMBL" id="RNM13660.1"/>
    </source>
</evidence>
<dbReference type="InterPro" id="IPR000182">
    <property type="entry name" value="GNAT_dom"/>
</dbReference>